<reference evidence="3 4" key="1">
    <citation type="submission" date="2019-11" db="EMBL/GenBank/DDBJ databases">
        <title>Bacillus idriensis genome.</title>
        <authorList>
            <person name="Konopka E.N."/>
            <person name="Newman J.D."/>
        </authorList>
    </citation>
    <scope>NUCLEOTIDE SEQUENCE [LARGE SCALE GENOMIC DNA]</scope>
    <source>
        <strain evidence="3 4">DSM 19097</strain>
    </source>
</reference>
<dbReference type="Proteomes" id="UP000441585">
    <property type="component" value="Unassembled WGS sequence"/>
</dbReference>
<gene>
    <name evidence="3" type="ORF">GJU41_18670</name>
</gene>
<keyword evidence="1" id="KW-0472">Membrane</keyword>
<keyword evidence="1" id="KW-0812">Transmembrane</keyword>
<evidence type="ECO:0000313" key="4">
    <source>
        <dbReference type="Proteomes" id="UP000441585"/>
    </source>
</evidence>
<organism evidence="3 4">
    <name type="scientific">Metabacillus idriensis</name>
    <dbReference type="NCBI Taxonomy" id="324768"/>
    <lineage>
        <taxon>Bacteria</taxon>
        <taxon>Bacillati</taxon>
        <taxon>Bacillota</taxon>
        <taxon>Bacilli</taxon>
        <taxon>Bacillales</taxon>
        <taxon>Bacillaceae</taxon>
        <taxon>Metabacillus</taxon>
    </lineage>
</organism>
<evidence type="ECO:0000256" key="1">
    <source>
        <dbReference type="SAM" id="Phobius"/>
    </source>
</evidence>
<feature type="domain" description="LysM" evidence="2">
    <location>
        <begin position="50"/>
        <end position="102"/>
    </location>
</feature>
<name>A0A6I2MHP5_9BACI</name>
<accession>A0A6I2MHP5</accession>
<dbReference type="EMBL" id="WKKF01000007">
    <property type="protein sequence ID" value="MRX55991.1"/>
    <property type="molecule type" value="Genomic_DNA"/>
</dbReference>
<keyword evidence="1" id="KW-1133">Transmembrane helix</keyword>
<dbReference type="InterPro" id="IPR018392">
    <property type="entry name" value="LysM"/>
</dbReference>
<evidence type="ECO:0000313" key="3">
    <source>
        <dbReference type="EMBL" id="MRX55991.1"/>
    </source>
</evidence>
<keyword evidence="4" id="KW-1185">Reference proteome</keyword>
<comment type="caution">
    <text evidence="3">The sequence shown here is derived from an EMBL/GenBank/DDBJ whole genome shotgun (WGS) entry which is preliminary data.</text>
</comment>
<dbReference type="AlphaFoldDB" id="A0A6I2MHP5"/>
<feature type="transmembrane region" description="Helical" evidence="1">
    <location>
        <begin position="5"/>
        <end position="21"/>
    </location>
</feature>
<proteinExistence type="predicted"/>
<sequence length="111" mass="12690">MKRLMIFILFIFLMYIVYYDMNSGTISINPQGKVEEPAAEAVSAGSKPYTEKKISQGETVLTIVEQLHKQFPVPIDQIRQDFEKLNPNVKADTIQVGKTYKFPLYEKEVAS</sequence>
<dbReference type="RefSeq" id="WP_070875462.1">
    <property type="nucleotide sequence ID" value="NZ_CAJFZX010000001.1"/>
</dbReference>
<protein>
    <recommendedName>
        <fullName evidence="2">LysM domain-containing protein</fullName>
    </recommendedName>
</protein>
<evidence type="ECO:0000259" key="2">
    <source>
        <dbReference type="PROSITE" id="PS51782"/>
    </source>
</evidence>
<dbReference type="PROSITE" id="PS51782">
    <property type="entry name" value="LYSM"/>
    <property type="match status" value="1"/>
</dbReference>